<dbReference type="Pfam" id="PF13482">
    <property type="entry name" value="RNase_H_2"/>
    <property type="match status" value="1"/>
</dbReference>
<proteinExistence type="predicted"/>
<evidence type="ECO:0000259" key="1">
    <source>
        <dbReference type="Pfam" id="PF13482"/>
    </source>
</evidence>
<accession>A0A0A7EGN1</accession>
<organism evidence="2 3">
    <name type="scientific">Pseudoalteromonas piratica</name>
    <dbReference type="NCBI Taxonomy" id="1348114"/>
    <lineage>
        <taxon>Bacteria</taxon>
        <taxon>Pseudomonadati</taxon>
        <taxon>Pseudomonadota</taxon>
        <taxon>Gammaproteobacteria</taxon>
        <taxon>Alteromonadales</taxon>
        <taxon>Pseudoalteromonadaceae</taxon>
        <taxon>Pseudoalteromonas</taxon>
    </lineage>
</organism>
<dbReference type="KEGG" id="pseo:OM33_08640"/>
<dbReference type="Proteomes" id="UP000030341">
    <property type="component" value="Chromosome 1"/>
</dbReference>
<keyword evidence="3" id="KW-1185">Reference proteome</keyword>
<name>A0A0A7EGN1_9GAMM</name>
<gene>
    <name evidence="2" type="ORF">OM33_08640</name>
</gene>
<evidence type="ECO:0000313" key="2">
    <source>
        <dbReference type="EMBL" id="AIY65221.1"/>
    </source>
</evidence>
<dbReference type="AlphaFoldDB" id="A0A0A7EGN1"/>
<dbReference type="SUPFAM" id="SSF53098">
    <property type="entry name" value="Ribonuclease H-like"/>
    <property type="match status" value="1"/>
</dbReference>
<dbReference type="EMBL" id="CP009888">
    <property type="protein sequence ID" value="AIY65221.1"/>
    <property type="molecule type" value="Genomic_DNA"/>
</dbReference>
<feature type="domain" description="YprB ribonuclease H-like" evidence="1">
    <location>
        <begin position="26"/>
        <end position="116"/>
    </location>
</feature>
<reference evidence="2 3" key="1">
    <citation type="submission" date="2014-11" db="EMBL/GenBank/DDBJ databases">
        <title>Complete Genome Sequence of Pseudoalteromonas sp. Strain OCN003 Isolated from Kaneohe Bay, Oahu, Hawaii.</title>
        <authorList>
            <person name="Beurmann S."/>
            <person name="Videau P."/>
            <person name="Ushijima B."/>
            <person name="Smith A.M."/>
            <person name="Aeby G.S."/>
            <person name="Callahan S.M."/>
            <person name="Belcaid M."/>
        </authorList>
    </citation>
    <scope>NUCLEOTIDE SEQUENCE [LARGE SCALE GENOMIC DNA]</scope>
    <source>
        <strain evidence="2 3">OCN003</strain>
    </source>
</reference>
<dbReference type="InterPro" id="IPR012337">
    <property type="entry name" value="RNaseH-like_sf"/>
</dbReference>
<evidence type="ECO:0000313" key="3">
    <source>
        <dbReference type="Proteomes" id="UP000030341"/>
    </source>
</evidence>
<dbReference type="HOGENOM" id="CLU_1794845_0_0_6"/>
<dbReference type="RefSeq" id="WP_038640904.1">
    <property type="nucleotide sequence ID" value="NZ_CP009888.1"/>
</dbReference>
<dbReference type="InterPro" id="IPR038720">
    <property type="entry name" value="YprB_RNase_H-like_dom"/>
</dbReference>
<protein>
    <recommendedName>
        <fullName evidence="1">YprB ribonuclease H-like domain-containing protein</fullName>
    </recommendedName>
</protein>
<sequence>MQNAFNNIINENLMNKSIVFDVGTNLIGIMDTNETVYRHYYGSNRLEAIELLENATEIVSFNGKKYDIKEVNKVSIELREIPFSPKGTHTDILNKCWDYCFAGSLDKCFKEIIGADVTFPDTHLGSNEKDVYQTLMLWKHLYRS</sequence>